<proteinExistence type="predicted"/>
<keyword evidence="2" id="KW-1185">Reference proteome</keyword>
<feature type="non-terminal residue" evidence="1">
    <location>
        <position position="197"/>
    </location>
</feature>
<comment type="caution">
    <text evidence="1">The sequence shown here is derived from an EMBL/GenBank/DDBJ whole genome shotgun (WGS) entry which is preliminary data.</text>
</comment>
<gene>
    <name evidence="1" type="ORF">G4B88_025446</name>
</gene>
<evidence type="ECO:0000313" key="1">
    <source>
        <dbReference type="EMBL" id="KAF4398467.1"/>
    </source>
</evidence>
<reference evidence="1 2" key="1">
    <citation type="journal article" date="2020" name="bioRxiv">
        <title>Sequence and annotation of 42 cannabis genomes reveals extensive copy number variation in cannabinoid synthesis and pathogen resistance genes.</title>
        <authorList>
            <person name="Mckernan K.J."/>
            <person name="Helbert Y."/>
            <person name="Kane L.T."/>
            <person name="Ebling H."/>
            <person name="Zhang L."/>
            <person name="Liu B."/>
            <person name="Eaton Z."/>
            <person name="Mclaughlin S."/>
            <person name="Kingan S."/>
            <person name="Baybayan P."/>
            <person name="Concepcion G."/>
            <person name="Jordan M."/>
            <person name="Riva A."/>
            <person name="Barbazuk W."/>
            <person name="Harkins T."/>
        </authorList>
    </citation>
    <scope>NUCLEOTIDE SEQUENCE [LARGE SCALE GENOMIC DNA]</scope>
    <source>
        <strain evidence="2">cv. Jamaican Lion 4</strain>
        <tissue evidence="1">Leaf</tissue>
    </source>
</reference>
<accession>A0A7J6HT60</accession>
<sequence>RSEIYLLLIICLRSTAREVKRLDSSVYAQFGEVLNMNCQQFAYDWMANMKGKSMGNNIRFTLANFSSNRWLFIRLETLGEWESRKSSRICINNVSTSQLQSKYHQSSQWRMKTSNLNAVERVSVLVQHLNLAEKLLSNEKSAFSRMFDVQQSDIEDESNILLKIKDAVVTMEGVEIEMKHYTVSRFQEIICGQLFTE</sequence>
<protein>
    <submittedName>
        <fullName evidence="1">Uncharacterized protein</fullName>
    </submittedName>
</protein>
<name>A0A7J6HT60_CANSA</name>
<dbReference type="AlphaFoldDB" id="A0A7J6HT60"/>
<evidence type="ECO:0000313" key="2">
    <source>
        <dbReference type="Proteomes" id="UP000583929"/>
    </source>
</evidence>
<organism evidence="1 2">
    <name type="scientific">Cannabis sativa</name>
    <name type="common">Hemp</name>
    <name type="synonym">Marijuana</name>
    <dbReference type="NCBI Taxonomy" id="3483"/>
    <lineage>
        <taxon>Eukaryota</taxon>
        <taxon>Viridiplantae</taxon>
        <taxon>Streptophyta</taxon>
        <taxon>Embryophyta</taxon>
        <taxon>Tracheophyta</taxon>
        <taxon>Spermatophyta</taxon>
        <taxon>Magnoliopsida</taxon>
        <taxon>eudicotyledons</taxon>
        <taxon>Gunneridae</taxon>
        <taxon>Pentapetalae</taxon>
        <taxon>rosids</taxon>
        <taxon>fabids</taxon>
        <taxon>Rosales</taxon>
        <taxon>Cannabaceae</taxon>
        <taxon>Cannabis</taxon>
    </lineage>
</organism>
<dbReference type="EMBL" id="JAATIQ010000026">
    <property type="protein sequence ID" value="KAF4398467.1"/>
    <property type="molecule type" value="Genomic_DNA"/>
</dbReference>
<dbReference type="Proteomes" id="UP000583929">
    <property type="component" value="Unassembled WGS sequence"/>
</dbReference>